<reference evidence="2 3" key="1">
    <citation type="submission" date="2018-02" db="EMBL/GenBank/DDBJ databases">
        <title>Solimicrobium silvestre gen. nov., sp. nov., isolated from alpine forest soil.</title>
        <authorList>
            <person name="Margesin R."/>
            <person name="Albuquerque L."/>
            <person name="Zhang D.-C."/>
            <person name="Froufe H.J.C."/>
            <person name="Severino R."/>
            <person name="Roxo I."/>
            <person name="Egas C."/>
            <person name="Da Costa M.S."/>
        </authorList>
    </citation>
    <scope>NUCLEOTIDE SEQUENCE [LARGE SCALE GENOMIC DNA]</scope>
    <source>
        <strain evidence="2 3">S20-91</strain>
    </source>
</reference>
<dbReference type="Pfam" id="PF02515">
    <property type="entry name" value="CoA_transf_3"/>
    <property type="match status" value="1"/>
</dbReference>
<dbReference type="InterPro" id="IPR003673">
    <property type="entry name" value="CoA-Trfase_fam_III"/>
</dbReference>
<dbReference type="RefSeq" id="WP_105529912.1">
    <property type="nucleotide sequence ID" value="NZ_PUGF01000001.1"/>
</dbReference>
<keyword evidence="3" id="KW-1185">Reference proteome</keyword>
<keyword evidence="1 2" id="KW-0808">Transferase</keyword>
<dbReference type="PANTHER" id="PTHR48207">
    <property type="entry name" value="SUCCINATE--HYDROXYMETHYLGLUTARATE COA-TRANSFERASE"/>
    <property type="match status" value="1"/>
</dbReference>
<name>A0A2S9H4U5_9BURK</name>
<dbReference type="Gene3D" id="3.40.50.10540">
    <property type="entry name" value="Crotonobetainyl-coa:carnitine coa-transferase, domain 1"/>
    <property type="match status" value="1"/>
</dbReference>
<dbReference type="GO" id="GO:0008410">
    <property type="term" value="F:CoA-transferase activity"/>
    <property type="evidence" value="ECO:0007669"/>
    <property type="project" value="TreeGrafter"/>
</dbReference>
<dbReference type="InterPro" id="IPR044855">
    <property type="entry name" value="CoA-Trfase_III_dom3_sf"/>
</dbReference>
<evidence type="ECO:0000313" key="3">
    <source>
        <dbReference type="Proteomes" id="UP000237839"/>
    </source>
</evidence>
<dbReference type="Gene3D" id="3.30.1540.10">
    <property type="entry name" value="formyl-coa transferase, domain 3"/>
    <property type="match status" value="1"/>
</dbReference>
<accession>A0A2S9H4U5</accession>
<evidence type="ECO:0000256" key="1">
    <source>
        <dbReference type="ARBA" id="ARBA00022679"/>
    </source>
</evidence>
<dbReference type="OrthoDB" id="8523055at2"/>
<dbReference type="InterPro" id="IPR050483">
    <property type="entry name" value="CoA-transferase_III_domain"/>
</dbReference>
<evidence type="ECO:0000313" key="2">
    <source>
        <dbReference type="EMBL" id="PRC95004.1"/>
    </source>
</evidence>
<dbReference type="InterPro" id="IPR023606">
    <property type="entry name" value="CoA-Trfase_III_dom_1_sf"/>
</dbReference>
<dbReference type="Proteomes" id="UP000237839">
    <property type="component" value="Unassembled WGS sequence"/>
</dbReference>
<dbReference type="PANTHER" id="PTHR48207:SF3">
    <property type="entry name" value="SUCCINATE--HYDROXYMETHYLGLUTARATE COA-TRANSFERASE"/>
    <property type="match status" value="1"/>
</dbReference>
<sequence length="412" mass="44941">MTNSPQSASLEHIRVLDLTRVLAGPWCTQNLADLGADVIKVERPDVGDDTRSWGPPYAKDADGNNSTEAAYYLTANRGKRSITVDIATPEGQQVIRHLVMQSDVVIENYKVDQLKKYGLDYASLSALKPDLVYCSITGFGQTGPYAARAGYDFIIQGMGGLMSITGERDELPGGGPQKVGVAITDLMTGMYATIAVLAALTHRERTGVGQYIDLALLDVQVAMLANVGSNYLASGQAPKRWGNAHPNIVPYQTFATSDGHIIVAAGNDGQYRKFVQVGDYPELATDPRFISNPQRVEFRDTLVPILAEMVKKKSKEEWLELLESAGVPCGPINRLDEVFNDPQVQARECAIELPHPTAGNVRLVANPIKMSATPTRYNNAPPLLGQHTNHVLQELLGYSEQQLAQLRDKNVI</sequence>
<proteinExistence type="predicted"/>
<gene>
    <name evidence="2" type="ORF">S2091_0199</name>
</gene>
<dbReference type="EMBL" id="PUGF01000001">
    <property type="protein sequence ID" value="PRC95004.1"/>
    <property type="molecule type" value="Genomic_DNA"/>
</dbReference>
<comment type="caution">
    <text evidence="2">The sequence shown here is derived from an EMBL/GenBank/DDBJ whole genome shotgun (WGS) entry which is preliminary data.</text>
</comment>
<protein>
    <submittedName>
        <fullName evidence="2">Putative acyl-CoA transferases/carnitine dehydratase</fullName>
    </submittedName>
</protein>
<organism evidence="2 3">
    <name type="scientific">Solimicrobium silvestre</name>
    <dbReference type="NCBI Taxonomy" id="2099400"/>
    <lineage>
        <taxon>Bacteria</taxon>
        <taxon>Pseudomonadati</taxon>
        <taxon>Pseudomonadota</taxon>
        <taxon>Betaproteobacteria</taxon>
        <taxon>Burkholderiales</taxon>
        <taxon>Oxalobacteraceae</taxon>
        <taxon>Solimicrobium</taxon>
    </lineage>
</organism>
<dbReference type="AlphaFoldDB" id="A0A2S9H4U5"/>
<dbReference type="SUPFAM" id="SSF89796">
    <property type="entry name" value="CoA-transferase family III (CaiB/BaiF)"/>
    <property type="match status" value="1"/>
</dbReference>